<dbReference type="InterPro" id="IPR019734">
    <property type="entry name" value="TPR_rpt"/>
</dbReference>
<gene>
    <name evidence="3" type="ORF">H9779_06005</name>
</gene>
<evidence type="ECO:0000313" key="4">
    <source>
        <dbReference type="Proteomes" id="UP000824259"/>
    </source>
</evidence>
<keyword evidence="2" id="KW-0472">Membrane</keyword>
<feature type="repeat" description="TPR" evidence="1">
    <location>
        <begin position="141"/>
        <end position="174"/>
    </location>
</feature>
<feature type="transmembrane region" description="Helical" evidence="2">
    <location>
        <begin position="28"/>
        <end position="45"/>
    </location>
</feature>
<evidence type="ECO:0000256" key="1">
    <source>
        <dbReference type="PROSITE-ProRule" id="PRU00339"/>
    </source>
</evidence>
<dbReference type="AlphaFoldDB" id="A0A9D2L4K9"/>
<reference evidence="3" key="1">
    <citation type="journal article" date="2021" name="PeerJ">
        <title>Extensive microbial diversity within the chicken gut microbiome revealed by metagenomics and culture.</title>
        <authorList>
            <person name="Gilroy R."/>
            <person name="Ravi A."/>
            <person name="Getino M."/>
            <person name="Pursley I."/>
            <person name="Horton D.L."/>
            <person name="Alikhan N.F."/>
            <person name="Baker D."/>
            <person name="Gharbi K."/>
            <person name="Hall N."/>
            <person name="Watson M."/>
            <person name="Adriaenssens E.M."/>
            <person name="Foster-Nyarko E."/>
            <person name="Jarju S."/>
            <person name="Secka A."/>
            <person name="Antonio M."/>
            <person name="Oren A."/>
            <person name="Chaudhuri R.R."/>
            <person name="La Ragione R."/>
            <person name="Hildebrand F."/>
            <person name="Pallen M.J."/>
        </authorList>
    </citation>
    <scope>NUCLEOTIDE SEQUENCE</scope>
    <source>
        <strain evidence="3">CHK169-11906</strain>
    </source>
</reference>
<dbReference type="Gene3D" id="1.25.40.10">
    <property type="entry name" value="Tetratricopeptide repeat domain"/>
    <property type="match status" value="1"/>
</dbReference>
<accession>A0A9D2L4K9</accession>
<dbReference type="PROSITE" id="PS50005">
    <property type="entry name" value="TPR"/>
    <property type="match status" value="1"/>
</dbReference>
<keyword evidence="2" id="KW-0812">Transmembrane</keyword>
<dbReference type="InterPro" id="IPR011990">
    <property type="entry name" value="TPR-like_helical_dom_sf"/>
</dbReference>
<proteinExistence type="predicted"/>
<protein>
    <submittedName>
        <fullName evidence="3">Tetratricopeptide repeat protein</fullName>
    </submittedName>
</protein>
<evidence type="ECO:0000256" key="2">
    <source>
        <dbReference type="SAM" id="Phobius"/>
    </source>
</evidence>
<dbReference type="Proteomes" id="UP000824259">
    <property type="component" value="Unassembled WGS sequence"/>
</dbReference>
<comment type="caution">
    <text evidence="3">The sequence shown here is derived from an EMBL/GenBank/DDBJ whole genome shotgun (WGS) entry which is preliminary data.</text>
</comment>
<keyword evidence="1" id="KW-0802">TPR repeat</keyword>
<organism evidence="3 4">
    <name type="scientific">Candidatus Alistipes avicola</name>
    <dbReference type="NCBI Taxonomy" id="2838432"/>
    <lineage>
        <taxon>Bacteria</taxon>
        <taxon>Pseudomonadati</taxon>
        <taxon>Bacteroidota</taxon>
        <taxon>Bacteroidia</taxon>
        <taxon>Bacteroidales</taxon>
        <taxon>Rikenellaceae</taxon>
        <taxon>Alistipes</taxon>
    </lineage>
</organism>
<dbReference type="Pfam" id="PF13181">
    <property type="entry name" value="TPR_8"/>
    <property type="match status" value="1"/>
</dbReference>
<keyword evidence="2" id="KW-1133">Transmembrane helix</keyword>
<name>A0A9D2L4K9_9BACT</name>
<dbReference type="Pfam" id="PF13174">
    <property type="entry name" value="TPR_6"/>
    <property type="match status" value="2"/>
</dbReference>
<sequence>MNTKNEQEGLGAALGKTEMFFEKNSKKVIYLLLALFVIAAAIFGYRQLIAQPRDGKAAEMMAQAQYRFESEAPDYTLALEGDANGPGFLDVIEQYGSTPAGNLAKHYAGICYLQLGDLDNAATYLAKYKPAKGIPAQIINAQNLGLQGDVAVEKGDYATAIKFFEKAVKASENNLTAPTYLRKAALAAKAMGNTDQAIELVERIYTEFPASAEARNAEKLIGSFQQEK</sequence>
<dbReference type="SUPFAM" id="SSF48452">
    <property type="entry name" value="TPR-like"/>
    <property type="match status" value="1"/>
</dbReference>
<evidence type="ECO:0000313" key="3">
    <source>
        <dbReference type="EMBL" id="HJA99132.1"/>
    </source>
</evidence>
<dbReference type="EMBL" id="DWYR01000015">
    <property type="protein sequence ID" value="HJA99132.1"/>
    <property type="molecule type" value="Genomic_DNA"/>
</dbReference>
<reference evidence="3" key="2">
    <citation type="submission" date="2021-04" db="EMBL/GenBank/DDBJ databases">
        <authorList>
            <person name="Gilroy R."/>
        </authorList>
    </citation>
    <scope>NUCLEOTIDE SEQUENCE</scope>
    <source>
        <strain evidence="3">CHK169-11906</strain>
    </source>
</reference>